<dbReference type="AlphaFoldDB" id="A0AA92EIQ3"/>
<reference evidence="3 4" key="1">
    <citation type="submission" date="2019-04" db="EMBL/GenBank/DDBJ databases">
        <title>Complete Genome of UW386 and Higher Quality Genome of UW700.</title>
        <authorList>
            <person name="Jacobs J."/>
            <person name="Perez A."/>
            <person name="Steidl O."/>
            <person name="Allen C."/>
        </authorList>
    </citation>
    <scope>NUCLEOTIDE SEQUENCE [LARGE SCALE GENOMIC DNA]</scope>
    <source>
        <strain evidence="3 4">UW386</strain>
        <plasmid evidence="4">puw386</plasmid>
    </source>
</reference>
<accession>A0AA92EIQ3</accession>
<keyword evidence="3" id="KW-0614">Plasmid</keyword>
<geneLocation type="plasmid" evidence="4">
    <name>puw386</name>
</geneLocation>
<dbReference type="InterPro" id="IPR001584">
    <property type="entry name" value="Integrase_cat-core"/>
</dbReference>
<dbReference type="Pfam" id="PF13333">
    <property type="entry name" value="rve_2"/>
    <property type="match status" value="1"/>
</dbReference>
<evidence type="ECO:0000313" key="3">
    <source>
        <dbReference type="EMBL" id="QCX52198.1"/>
    </source>
</evidence>
<organism evidence="3 4">
    <name type="scientific">Ralstonia solanacearum</name>
    <name type="common">Pseudomonas solanacearum</name>
    <dbReference type="NCBI Taxonomy" id="305"/>
    <lineage>
        <taxon>Bacteria</taxon>
        <taxon>Pseudomonadati</taxon>
        <taxon>Pseudomonadota</taxon>
        <taxon>Betaproteobacteria</taxon>
        <taxon>Burkholderiales</taxon>
        <taxon>Burkholderiaceae</taxon>
        <taxon>Ralstonia</taxon>
        <taxon>Ralstonia solanacearum species complex</taxon>
    </lineage>
</organism>
<dbReference type="EMBL" id="CP039340">
    <property type="protein sequence ID" value="QCX52198.1"/>
    <property type="molecule type" value="Genomic_DNA"/>
</dbReference>
<dbReference type="GO" id="GO:0015074">
    <property type="term" value="P:DNA integration"/>
    <property type="evidence" value="ECO:0007669"/>
    <property type="project" value="InterPro"/>
</dbReference>
<feature type="domain" description="Integrase catalytic" evidence="2">
    <location>
        <begin position="24"/>
        <end position="57"/>
    </location>
</feature>
<evidence type="ECO:0000313" key="4">
    <source>
        <dbReference type="Proteomes" id="UP000310553"/>
    </source>
</evidence>
<evidence type="ECO:0000259" key="2">
    <source>
        <dbReference type="Pfam" id="PF13333"/>
    </source>
</evidence>
<feature type="compositionally biased region" description="Basic and acidic residues" evidence="1">
    <location>
        <begin position="1"/>
        <end position="17"/>
    </location>
</feature>
<proteinExistence type="predicted"/>
<feature type="region of interest" description="Disordered" evidence="1">
    <location>
        <begin position="1"/>
        <end position="22"/>
    </location>
</feature>
<dbReference type="Proteomes" id="UP000310553">
    <property type="component" value="Plasmid pUW386"/>
</dbReference>
<sequence length="112" mass="12983">MDKWAGRDNESHDRGSDRQALPLETHRQLENHLRDFIQAYNFARRLKRLKGLTPYEYVCKISATGPERFTPQPAPSNAGTKHPAFFTESNFIFENKCCPGMLAYWFAFSLRA</sequence>
<gene>
    <name evidence="3" type="ORF">E7Z57_22180</name>
</gene>
<name>A0AA92EIQ3_RALSL</name>
<evidence type="ECO:0000256" key="1">
    <source>
        <dbReference type="SAM" id="MobiDB-lite"/>
    </source>
</evidence>
<protein>
    <recommendedName>
        <fullName evidence="2">Integrase catalytic domain-containing protein</fullName>
    </recommendedName>
</protein>